<feature type="domain" description="Type III secretion system flagellar brake protein YcgR PilZN" evidence="6">
    <location>
        <begin position="15"/>
        <end position="116"/>
    </location>
</feature>
<dbReference type="InterPro" id="IPR023787">
    <property type="entry name" value="T3SS_YcgR"/>
</dbReference>
<evidence type="ECO:0000256" key="4">
    <source>
        <dbReference type="HAMAP-Rule" id="MF_01457"/>
    </source>
</evidence>
<accession>A0A379Q829</accession>
<evidence type="ECO:0000313" key="7">
    <source>
        <dbReference type="EMBL" id="SUF37701.1"/>
    </source>
</evidence>
<evidence type="ECO:0000256" key="1">
    <source>
        <dbReference type="ARBA" id="ARBA00022636"/>
    </source>
</evidence>
<protein>
    <recommendedName>
        <fullName evidence="4">Flagellar brake protein YcgR</fullName>
    </recommendedName>
    <alternativeName>
        <fullName evidence="4">Cyclic di-GMP binding protein YcgR</fullName>
    </alternativeName>
</protein>
<dbReference type="InterPro" id="IPR009926">
    <property type="entry name" value="T3SS_YcgR_PilZN"/>
</dbReference>
<comment type="subunit">
    <text evidence="4">Monomer. Interacts with the flagellar basal bodies.</text>
</comment>
<keyword evidence="1 4" id="KW-0973">c-di-GMP</keyword>
<proteinExistence type="inferred from homology"/>
<dbReference type="InterPro" id="IPR009875">
    <property type="entry name" value="PilZ_domain"/>
</dbReference>
<dbReference type="Proteomes" id="UP000254773">
    <property type="component" value="Unassembled WGS sequence"/>
</dbReference>
<dbReference type="FunFam" id="2.40.10.220:FF:000002">
    <property type="entry name" value="Flagellar brake protein YcgR"/>
    <property type="match status" value="1"/>
</dbReference>
<keyword evidence="2 4" id="KW-0547">Nucleotide-binding</keyword>
<sequence>MYQGLFRVSGYNEQFLKKNPLAILGVLRDLNKNQVPLRISWAKGQFISKILAVDPEKLIMDYGSQEYENSAVLRAGQVAIIAETQGAKVEFTLPQLVTGEYQRLPAFITPLPSSLWFVQRREYFRIGAPLYPPYYGVTTLPDTRTLRFRLFDLSLGGMGALLESAIPDGLIEGARFSQVELNMGQWGIFHVDAQLIAISERKVIDGKNETITTPRLSFRFLNVSPAVERELQRIIFSLERDARERANKVREESSR</sequence>
<evidence type="ECO:0000259" key="5">
    <source>
        <dbReference type="Pfam" id="PF07238"/>
    </source>
</evidence>
<feature type="domain" description="PilZ" evidence="5">
    <location>
        <begin position="119"/>
        <end position="236"/>
    </location>
</feature>
<comment type="function">
    <text evidence="4">Acts as a flagellar brake, regulating swimming and swarming in a bis-(3'-5') cyclic diguanylic acid (c-di-GMP)-dependent manner. Binds 1 c-di-GMP dimer per subunit. Increasing levels of c-di-GMP lead to decreased motility.</text>
</comment>
<evidence type="ECO:0000256" key="3">
    <source>
        <dbReference type="ARBA" id="ARBA00023143"/>
    </source>
</evidence>
<dbReference type="Pfam" id="PF07238">
    <property type="entry name" value="PilZ"/>
    <property type="match status" value="1"/>
</dbReference>
<dbReference type="Pfam" id="PF07317">
    <property type="entry name" value="PilZN"/>
    <property type="match status" value="1"/>
</dbReference>
<evidence type="ECO:0000313" key="8">
    <source>
        <dbReference type="Proteomes" id="UP000254773"/>
    </source>
</evidence>
<dbReference type="GO" id="GO:0071973">
    <property type="term" value="P:bacterial-type flagellum-dependent cell motility"/>
    <property type="evidence" value="ECO:0007669"/>
    <property type="project" value="UniProtKB-UniRule"/>
</dbReference>
<dbReference type="AlphaFoldDB" id="A0A379Q829"/>
<comment type="subcellular location">
    <subcellularLocation>
        <location evidence="4">Bacterial flagellum basal body</location>
    </subcellularLocation>
</comment>
<dbReference type="HAMAP" id="MF_01457">
    <property type="entry name" value="YcgR"/>
    <property type="match status" value="1"/>
</dbReference>
<dbReference type="GO" id="GO:0009425">
    <property type="term" value="C:bacterial-type flagellum basal body"/>
    <property type="evidence" value="ECO:0007669"/>
    <property type="project" value="UniProtKB-SubCell"/>
</dbReference>
<dbReference type="Gene3D" id="2.40.10.220">
    <property type="entry name" value="predicted glycosyltransferase like domains"/>
    <property type="match status" value="1"/>
</dbReference>
<dbReference type="GO" id="GO:0035438">
    <property type="term" value="F:cyclic-di-GMP binding"/>
    <property type="evidence" value="ECO:0007669"/>
    <property type="project" value="UniProtKB-UniRule"/>
</dbReference>
<dbReference type="EMBL" id="UGWI01000001">
    <property type="protein sequence ID" value="SUF37701.1"/>
    <property type="molecule type" value="Genomic_DNA"/>
</dbReference>
<dbReference type="Gene3D" id="2.30.110.10">
    <property type="entry name" value="Electron Transport, Fmn-binding Protein, Chain A"/>
    <property type="match status" value="1"/>
</dbReference>
<dbReference type="GO" id="GO:0071945">
    <property type="term" value="P:regulation of bacterial-type flagellum-dependent cell motility by regulation of motor speed"/>
    <property type="evidence" value="ECO:0007669"/>
    <property type="project" value="UniProtKB-UniRule"/>
</dbReference>
<comment type="similarity">
    <text evidence="4">Belongs to the YcgR family.</text>
</comment>
<reference evidence="7 8" key="1">
    <citation type="submission" date="2018-06" db="EMBL/GenBank/DDBJ databases">
        <authorList>
            <consortium name="Pathogen Informatics"/>
            <person name="Doyle S."/>
        </authorList>
    </citation>
    <scope>NUCLEOTIDE SEQUENCE [LARGE SCALE GENOMIC DNA]</scope>
    <source>
        <strain evidence="7 8">NCTC9854</strain>
    </source>
</reference>
<dbReference type="InterPro" id="IPR012349">
    <property type="entry name" value="Split_barrel_FMN-bd"/>
</dbReference>
<organism evidence="7 8">
    <name type="scientific">Salmonella enterica</name>
    <name type="common">Salmonella choleraesuis</name>
    <dbReference type="NCBI Taxonomy" id="28901"/>
    <lineage>
        <taxon>Bacteria</taxon>
        <taxon>Pseudomonadati</taxon>
        <taxon>Pseudomonadota</taxon>
        <taxon>Gammaproteobacteria</taxon>
        <taxon>Enterobacterales</taxon>
        <taxon>Enterobacteriaceae</taxon>
        <taxon>Salmonella</taxon>
    </lineage>
</organism>
<evidence type="ECO:0000259" key="6">
    <source>
        <dbReference type="Pfam" id="PF07317"/>
    </source>
</evidence>
<gene>
    <name evidence="7" type="primary">STY1926</name>
    <name evidence="4" type="synonym">ycgR</name>
    <name evidence="7" type="ORF">NCTC9854_01989</name>
</gene>
<keyword evidence="3 4" id="KW-0975">Bacterial flagellum</keyword>
<name>A0A379Q829_SALER</name>
<evidence type="ECO:0000256" key="2">
    <source>
        <dbReference type="ARBA" id="ARBA00022741"/>
    </source>
</evidence>